<feature type="domain" description="ZNFX1" evidence="4">
    <location>
        <begin position="488"/>
        <end position="592"/>
    </location>
</feature>
<dbReference type="FunCoup" id="A0A6L2PDU3">
    <property type="interactions" value="3"/>
</dbReference>
<dbReference type="InterPro" id="IPR041677">
    <property type="entry name" value="DNA2/NAM7_AAA_11"/>
</dbReference>
<dbReference type="PANTHER" id="PTHR10887">
    <property type="entry name" value="DNA2/NAM7 HELICASE FAMILY"/>
    <property type="match status" value="1"/>
</dbReference>
<evidence type="ECO:0000259" key="4">
    <source>
        <dbReference type="Pfam" id="PF25396"/>
    </source>
</evidence>
<dbReference type="Pfam" id="PF13087">
    <property type="entry name" value="AAA_12"/>
    <property type="match status" value="1"/>
</dbReference>
<dbReference type="InterPro" id="IPR057373">
    <property type="entry name" value="ZNFX1"/>
</dbReference>
<dbReference type="SUPFAM" id="SSF52540">
    <property type="entry name" value="P-loop containing nucleoside triphosphate hydrolases"/>
    <property type="match status" value="1"/>
</dbReference>
<feature type="compositionally biased region" description="Basic and acidic residues" evidence="1">
    <location>
        <begin position="132"/>
        <end position="149"/>
    </location>
</feature>
<dbReference type="EMBL" id="BLKM01000080">
    <property type="protein sequence ID" value="GFG28765.1"/>
    <property type="molecule type" value="Genomic_DNA"/>
</dbReference>
<protein>
    <recommendedName>
        <fullName evidence="7">AAA+ ATPase domain-containing protein</fullName>
    </recommendedName>
</protein>
<dbReference type="InterPro" id="IPR041679">
    <property type="entry name" value="DNA2/NAM7-like_C"/>
</dbReference>
<evidence type="ECO:0000259" key="2">
    <source>
        <dbReference type="Pfam" id="PF13086"/>
    </source>
</evidence>
<proteinExistence type="predicted"/>
<evidence type="ECO:0000259" key="3">
    <source>
        <dbReference type="Pfam" id="PF13087"/>
    </source>
</evidence>
<gene>
    <name evidence="5" type="ORF">Cfor_10760</name>
</gene>
<evidence type="ECO:0008006" key="7">
    <source>
        <dbReference type="Google" id="ProtNLM"/>
    </source>
</evidence>
<dbReference type="InterPro" id="IPR027417">
    <property type="entry name" value="P-loop_NTPase"/>
</dbReference>
<dbReference type="CDD" id="cd18808">
    <property type="entry name" value="SF1_C_Upf1"/>
    <property type="match status" value="1"/>
</dbReference>
<feature type="compositionally biased region" description="Polar residues" evidence="1">
    <location>
        <begin position="18"/>
        <end position="38"/>
    </location>
</feature>
<evidence type="ECO:0000313" key="6">
    <source>
        <dbReference type="Proteomes" id="UP000502823"/>
    </source>
</evidence>
<reference evidence="6" key="1">
    <citation type="submission" date="2020-01" db="EMBL/GenBank/DDBJ databases">
        <title>Draft genome sequence of the Termite Coptotermes fromosanus.</title>
        <authorList>
            <person name="Itakura S."/>
            <person name="Yosikawa Y."/>
            <person name="Umezawa K."/>
        </authorList>
    </citation>
    <scope>NUCLEOTIDE SEQUENCE [LARGE SCALE GENOMIC DNA]</scope>
</reference>
<dbReference type="Proteomes" id="UP000502823">
    <property type="component" value="Unassembled WGS sequence"/>
</dbReference>
<feature type="compositionally biased region" description="Basic and acidic residues" evidence="1">
    <location>
        <begin position="55"/>
        <end position="85"/>
    </location>
</feature>
<feature type="domain" description="DNA2/NAM7 helicase-like C-terminal" evidence="3">
    <location>
        <begin position="1108"/>
        <end position="1291"/>
    </location>
</feature>
<dbReference type="GO" id="GO:0004386">
    <property type="term" value="F:helicase activity"/>
    <property type="evidence" value="ECO:0007669"/>
    <property type="project" value="InterPro"/>
</dbReference>
<dbReference type="OrthoDB" id="2423195at2759"/>
<dbReference type="Pfam" id="PF25396">
    <property type="entry name" value="ZNFX1"/>
    <property type="match status" value="1"/>
</dbReference>
<dbReference type="PANTHER" id="PTHR10887:SF341">
    <property type="entry name" value="NFX1-TYPE ZINC FINGER-CONTAINING PROTEIN 1"/>
    <property type="match status" value="1"/>
</dbReference>
<dbReference type="InterPro" id="IPR045055">
    <property type="entry name" value="DNA2/NAM7-like"/>
</dbReference>
<feature type="compositionally biased region" description="Basic residues" evidence="1">
    <location>
        <begin position="156"/>
        <end position="167"/>
    </location>
</feature>
<name>A0A6L2PDU3_COPFO</name>
<dbReference type="InterPro" id="IPR047187">
    <property type="entry name" value="SF1_C_Upf1"/>
</dbReference>
<dbReference type="GO" id="GO:0031048">
    <property type="term" value="P:regulatory ncRNA-mediated heterochromatin formation"/>
    <property type="evidence" value="ECO:0007669"/>
    <property type="project" value="TreeGrafter"/>
</dbReference>
<dbReference type="Gene3D" id="3.40.50.300">
    <property type="entry name" value="P-loop containing nucleotide triphosphate hydrolases"/>
    <property type="match status" value="3"/>
</dbReference>
<feature type="compositionally biased region" description="Polar residues" evidence="1">
    <location>
        <begin position="92"/>
        <end position="103"/>
    </location>
</feature>
<feature type="region of interest" description="Disordered" evidence="1">
    <location>
        <begin position="18"/>
        <end position="228"/>
    </location>
</feature>
<organism evidence="5 6">
    <name type="scientific">Coptotermes formosanus</name>
    <name type="common">Formosan subterranean termite</name>
    <dbReference type="NCBI Taxonomy" id="36987"/>
    <lineage>
        <taxon>Eukaryota</taxon>
        <taxon>Metazoa</taxon>
        <taxon>Ecdysozoa</taxon>
        <taxon>Arthropoda</taxon>
        <taxon>Hexapoda</taxon>
        <taxon>Insecta</taxon>
        <taxon>Pterygota</taxon>
        <taxon>Neoptera</taxon>
        <taxon>Polyneoptera</taxon>
        <taxon>Dictyoptera</taxon>
        <taxon>Blattodea</taxon>
        <taxon>Blattoidea</taxon>
        <taxon>Termitoidae</taxon>
        <taxon>Rhinotermitidae</taxon>
        <taxon>Coptotermes</taxon>
    </lineage>
</organism>
<evidence type="ECO:0000256" key="1">
    <source>
        <dbReference type="SAM" id="MobiDB-lite"/>
    </source>
</evidence>
<dbReference type="GO" id="GO:0031380">
    <property type="term" value="C:nuclear RNA-directed RNA polymerase complex"/>
    <property type="evidence" value="ECO:0007669"/>
    <property type="project" value="TreeGrafter"/>
</dbReference>
<sequence>MAESLVDDLYDTLASVNKAQKKTTSSTPDVKKSSQSFENAGARNLDGRSSNKLPVMKDLKSSRGKTDFEEQKCEGFSKKQKDISKRSKHTIPHTQDQTLQIQEISKEERSSTNKRNIYENSIVGHTSHRDKKQRDGERRQHLRPDHSELDSGWQRVQHHKKSNKRSQSKSGHGKDDACSSNVGHKAHDCIQTGAGQSGYRVDGGHLSKGSRDPHAQTEKEEAEGRGKERKFGLGYRQLEKLAGEEPSEIVLVLANSRAGFETLVKQPLRPDLLILIVRVISKLCKADFEENKAAILSYACAHDFLDQLSKHIALIPLEGNKVRKDNIGSFLDDLMTFLETVIDLLPSKAVEGFENIFMMTEVMIKVYEGQELRFSDFDEVKKRFEHIRARYKICVEEQERKDVNETTNAVALELPPDDFREISVFPDPEDILSEGPGFLRPNIIDGAYESVDDYLDTQFRLLREDFVAPLREGISEYINMTDKKRIKKISSVRIYRKVYFLNPKVVKDRVGLIVCFDPDKHLRKVNWEHSKRFLFGSLLLFSRDNFATIIFATVMDRELTELKNGKIVVQLCKDSHVSDALFSDEFVMAESQVYFEPYYHVLKALQNMEQSSFPMEKYVIHAQMLDDPPKYLCSEGGALFDIDGHAVYVLDDSSWPGPLELKLDVSQFKAFKSALTKEFVVVQGPPGTGKTFLGLKVATVLLKNAPLWNASSVPLLVVCYTNHALDQFLEGLVMVTDRIVRVGGQSKSIVLESMNLKEKRKLHRRGRHLFDLTRDIHHRMSGLMVTIKSIQSALEMINYQGIVSLSVLRDAQIIRDQHLGCFASQDPRVSERLFTDWLEYGMYDVFPHEVEANHGQNVDQSIDGNTSEPEEFHEDIDDMQHHMLDDVVDFELDAIIPDSCLRFALDLNALEREIQWYNLQIQYLRAQIKEDPSLVNMMHMQEEINADLKLRLNYVRKQLGQKVVLDRRTVERLLQQGNLWQLQAHERWTLYRYWVERLRNVLLEELRRQETRFRSEARMYEEVQMMNDLHILRESLVVGMTTTGAAKFQSLLQALKARIVIVEEAAEVLESHIVVSLTRHCQHLILIGDHQQLRPSPAVFRLARDFNLDISLFERMLKNKMDCEVLKVQHRMRPEVAELIVPSIYPELMNHSSVLQYETVRGVLKSVFFITHGHAEEEVEDTSSHRNTHEGDFLIALCRYLVLQGYSPSRITILAAYSGQMFYLRSVRKQHSILSEVKITVVDNFQGEENDIILLSLVRSNSKAKIGFLKTENRVCVALSRAKMGFYIIGYNHDQADVCEMLYVFNNFSQSLKFTLEEDVNNIISFLDVTIKKHNNPN</sequence>
<feature type="compositionally biased region" description="Basic and acidic residues" evidence="1">
    <location>
        <begin position="202"/>
        <end position="228"/>
    </location>
</feature>
<accession>A0A6L2PDU3</accession>
<feature type="domain" description="DNA2/NAM7 helicase helicase" evidence="2">
    <location>
        <begin position="663"/>
        <end position="791"/>
    </location>
</feature>
<dbReference type="InParanoid" id="A0A6L2PDU3"/>
<feature type="domain" description="DNA2/NAM7 helicase helicase" evidence="2">
    <location>
        <begin position="1000"/>
        <end position="1095"/>
    </location>
</feature>
<evidence type="ECO:0000313" key="5">
    <source>
        <dbReference type="EMBL" id="GFG28765.1"/>
    </source>
</evidence>
<dbReference type="Pfam" id="PF13086">
    <property type="entry name" value="AAA_11"/>
    <property type="match status" value="2"/>
</dbReference>
<keyword evidence="6" id="KW-1185">Reference proteome</keyword>
<comment type="caution">
    <text evidence="5">The sequence shown here is derived from an EMBL/GenBank/DDBJ whole genome shotgun (WGS) entry which is preliminary data.</text>
</comment>